<dbReference type="EMBL" id="MLBF01000083">
    <property type="protein sequence ID" value="OLN26249.1"/>
    <property type="molecule type" value="Genomic_DNA"/>
</dbReference>
<name>A0A1Q8QFX6_9FIRM</name>
<evidence type="ECO:0000256" key="5">
    <source>
        <dbReference type="PIRSR" id="PIRSR606118-50"/>
    </source>
</evidence>
<dbReference type="InterPro" id="IPR036162">
    <property type="entry name" value="Resolvase-like_N_sf"/>
</dbReference>
<dbReference type="PANTHER" id="PTHR30461:SF26">
    <property type="entry name" value="RESOLVASE HOMOLOG YNEB"/>
    <property type="match status" value="1"/>
</dbReference>
<dbReference type="Pfam" id="PF00239">
    <property type="entry name" value="Resolvase"/>
    <property type="match status" value="1"/>
</dbReference>
<dbReference type="Pfam" id="PF00440">
    <property type="entry name" value="TetR_N"/>
    <property type="match status" value="1"/>
</dbReference>
<evidence type="ECO:0000256" key="4">
    <source>
        <dbReference type="ARBA" id="ARBA00023172"/>
    </source>
</evidence>
<protein>
    <submittedName>
        <fullName evidence="8">Resolvase/integrase Bin</fullName>
    </submittedName>
</protein>
<sequence length="196" mass="22407">MKYGYARVSSLEQDLTAQINALKENWCEKIFKEKVSGRDINKRTQFQLLIETVNKGDSIVVTKLDRFARSAKDALNTIELLNQKSVSLIVLNLGGQTVDTTSTYGKFMLTVFSAISELEADMIRERQRDGIILGKLRGVYRGRPKRYTNANKRLQHALELFRDRDTNKMTVNDIADVTQVSRATIYRAVRENANEK</sequence>
<keyword evidence="2" id="KW-0229">DNA integration</keyword>
<dbReference type="GO" id="GO:0000150">
    <property type="term" value="F:DNA strand exchange activity"/>
    <property type="evidence" value="ECO:0007669"/>
    <property type="project" value="InterPro"/>
</dbReference>
<dbReference type="RefSeq" id="WP_075367314.1">
    <property type="nucleotide sequence ID" value="NZ_MLBF01000083.1"/>
</dbReference>
<evidence type="ECO:0000256" key="6">
    <source>
        <dbReference type="PROSITE-ProRule" id="PRU10137"/>
    </source>
</evidence>
<dbReference type="PROSITE" id="PS51736">
    <property type="entry name" value="RECOMBINASES_3"/>
    <property type="match status" value="1"/>
</dbReference>
<dbReference type="PANTHER" id="PTHR30461">
    <property type="entry name" value="DNA-INVERTASE FROM LAMBDOID PROPHAGE"/>
    <property type="match status" value="1"/>
</dbReference>
<dbReference type="OrthoDB" id="9797501at2"/>
<evidence type="ECO:0000313" key="8">
    <source>
        <dbReference type="EMBL" id="OLN26249.1"/>
    </source>
</evidence>
<feature type="domain" description="Resolvase/invertase-type recombinase catalytic" evidence="7">
    <location>
        <begin position="1"/>
        <end position="138"/>
    </location>
</feature>
<reference evidence="8 9" key="1">
    <citation type="submission" date="2016-09" db="EMBL/GenBank/DDBJ databases">
        <title>Complete genome of Desulfosporosinus sp. OL.</title>
        <authorList>
            <person name="Mardanov A."/>
            <person name="Beletsky A."/>
            <person name="Panova A."/>
            <person name="Karnachuk O."/>
            <person name="Ravin N."/>
        </authorList>
    </citation>
    <scope>NUCLEOTIDE SEQUENCE [LARGE SCALE GENOMIC DNA]</scope>
    <source>
        <strain evidence="8 9">OL</strain>
    </source>
</reference>
<dbReference type="PROSITE" id="PS00397">
    <property type="entry name" value="RECOMBINASES_1"/>
    <property type="match status" value="1"/>
</dbReference>
<dbReference type="Gene3D" id="3.40.50.1390">
    <property type="entry name" value="Resolvase, N-terminal catalytic domain"/>
    <property type="match status" value="1"/>
</dbReference>
<feature type="active site" description="O-(5'-phospho-DNA)-serine intermediate" evidence="5 6">
    <location>
        <position position="9"/>
    </location>
</feature>
<dbReference type="STRING" id="1888891.DSOL_5077"/>
<dbReference type="InterPro" id="IPR006118">
    <property type="entry name" value="Recombinase_CS"/>
</dbReference>
<evidence type="ECO:0000313" key="9">
    <source>
        <dbReference type="Proteomes" id="UP000186102"/>
    </source>
</evidence>
<evidence type="ECO:0000256" key="2">
    <source>
        <dbReference type="ARBA" id="ARBA00022908"/>
    </source>
</evidence>
<dbReference type="Proteomes" id="UP000186102">
    <property type="component" value="Unassembled WGS sequence"/>
</dbReference>
<keyword evidence="9" id="KW-1185">Reference proteome</keyword>
<dbReference type="SMART" id="SM00857">
    <property type="entry name" value="Resolvase"/>
    <property type="match status" value="1"/>
</dbReference>
<evidence type="ECO:0000256" key="1">
    <source>
        <dbReference type="ARBA" id="ARBA00009913"/>
    </source>
</evidence>
<organism evidence="8 9">
    <name type="scientific">Desulfosporosinus metallidurans</name>
    <dbReference type="NCBI Taxonomy" id="1888891"/>
    <lineage>
        <taxon>Bacteria</taxon>
        <taxon>Bacillati</taxon>
        <taxon>Bacillota</taxon>
        <taxon>Clostridia</taxon>
        <taxon>Eubacteriales</taxon>
        <taxon>Desulfitobacteriaceae</taxon>
        <taxon>Desulfosporosinus</taxon>
    </lineage>
</organism>
<keyword evidence="3" id="KW-0238">DNA-binding</keyword>
<keyword evidence="4" id="KW-0233">DNA recombination</keyword>
<accession>A0A1Q8QFX6</accession>
<dbReference type="InterPro" id="IPR001647">
    <property type="entry name" value="HTH_TetR"/>
</dbReference>
<comment type="similarity">
    <text evidence="1">Belongs to the site-specific recombinase resolvase family.</text>
</comment>
<proteinExistence type="inferred from homology"/>
<evidence type="ECO:0000259" key="7">
    <source>
        <dbReference type="PROSITE" id="PS51736"/>
    </source>
</evidence>
<dbReference type="GO" id="GO:0015074">
    <property type="term" value="P:DNA integration"/>
    <property type="evidence" value="ECO:0007669"/>
    <property type="project" value="UniProtKB-KW"/>
</dbReference>
<dbReference type="InterPro" id="IPR050639">
    <property type="entry name" value="SSR_resolvase"/>
</dbReference>
<dbReference type="SUPFAM" id="SSF46689">
    <property type="entry name" value="Homeodomain-like"/>
    <property type="match status" value="1"/>
</dbReference>
<evidence type="ECO:0000256" key="3">
    <source>
        <dbReference type="ARBA" id="ARBA00023125"/>
    </source>
</evidence>
<dbReference type="InterPro" id="IPR009057">
    <property type="entry name" value="Homeodomain-like_sf"/>
</dbReference>
<dbReference type="InterPro" id="IPR006119">
    <property type="entry name" value="Resolv_N"/>
</dbReference>
<dbReference type="SUPFAM" id="SSF53041">
    <property type="entry name" value="Resolvase-like"/>
    <property type="match status" value="1"/>
</dbReference>
<comment type="caution">
    <text evidence="8">The sequence shown here is derived from an EMBL/GenBank/DDBJ whole genome shotgun (WGS) entry which is preliminary data.</text>
</comment>
<gene>
    <name evidence="8" type="ORF">DSOL_5077</name>
</gene>
<dbReference type="AlphaFoldDB" id="A0A1Q8QFX6"/>
<dbReference type="Gene3D" id="1.10.10.60">
    <property type="entry name" value="Homeodomain-like"/>
    <property type="match status" value="1"/>
</dbReference>
<dbReference type="GO" id="GO:0003677">
    <property type="term" value="F:DNA binding"/>
    <property type="evidence" value="ECO:0007669"/>
    <property type="project" value="UniProtKB-KW"/>
</dbReference>
<dbReference type="CDD" id="cd03768">
    <property type="entry name" value="SR_ResInv"/>
    <property type="match status" value="1"/>
</dbReference>